<evidence type="ECO:0000313" key="3">
    <source>
        <dbReference type="Proteomes" id="UP001190700"/>
    </source>
</evidence>
<feature type="region of interest" description="Disordered" evidence="1">
    <location>
        <begin position="564"/>
        <end position="586"/>
    </location>
</feature>
<protein>
    <submittedName>
        <fullName evidence="2">Uncharacterized protein</fullName>
    </submittedName>
</protein>
<evidence type="ECO:0000256" key="1">
    <source>
        <dbReference type="SAM" id="MobiDB-lite"/>
    </source>
</evidence>
<dbReference type="AlphaFoldDB" id="A0AAE0CDJ1"/>
<dbReference type="Proteomes" id="UP001190700">
    <property type="component" value="Unassembled WGS sequence"/>
</dbReference>
<reference evidence="2 3" key="1">
    <citation type="journal article" date="2015" name="Genome Biol. Evol.">
        <title>Comparative Genomics of a Bacterivorous Green Alga Reveals Evolutionary Causalities and Consequences of Phago-Mixotrophic Mode of Nutrition.</title>
        <authorList>
            <person name="Burns J.A."/>
            <person name="Paasch A."/>
            <person name="Narechania A."/>
            <person name="Kim E."/>
        </authorList>
    </citation>
    <scope>NUCLEOTIDE SEQUENCE [LARGE SCALE GENOMIC DNA]</scope>
    <source>
        <strain evidence="2 3">PLY_AMNH</strain>
    </source>
</reference>
<dbReference type="EMBL" id="LGRX02025771">
    <property type="protein sequence ID" value="KAK3251877.1"/>
    <property type="molecule type" value="Genomic_DNA"/>
</dbReference>
<name>A0AAE0CDJ1_9CHLO</name>
<organism evidence="2 3">
    <name type="scientific">Cymbomonas tetramitiformis</name>
    <dbReference type="NCBI Taxonomy" id="36881"/>
    <lineage>
        <taxon>Eukaryota</taxon>
        <taxon>Viridiplantae</taxon>
        <taxon>Chlorophyta</taxon>
        <taxon>Pyramimonadophyceae</taxon>
        <taxon>Pyramimonadales</taxon>
        <taxon>Pyramimonadaceae</taxon>
        <taxon>Cymbomonas</taxon>
    </lineage>
</organism>
<keyword evidence="3" id="KW-1185">Reference proteome</keyword>
<accession>A0AAE0CDJ1</accession>
<sequence length="694" mass="74969">MFFRGASTIPGIVATMESDERGHREDRRLADRHATHLVVLEKSVPVLLRNRAFKNKDTFAHSLPSYPIVFLQLACELISVEFEDDPCNFYLYPSRIHGFDFISMNLNATGKVATELRVSKFRLLIRAENSRNFFHSLLDLVRKYSDDIVELTFNVDDPTDPVDGNACSMCGRCPRSPTCTTCGRCPSSPTRTTCGRCAGSPTRTMCGRCPGSTARTMCGCSPGSPTRTMCGRSPGVPTRTMCGRCPGSLTRTMCGRSPGCPAHAQCGRSPGSPVMRTQCDRSPGSLSCAQCDRCPGCPAHAQCGRSPGSPMRTQCDRSPGSPACTQCDRCPGCPAHAQCGRSPGSPMLTQCDRCPGSPLRTQRDRSSDMQCDCGCPGSPNTRTMCDSTGAGGELRRAGGARTMCGSTSAGGQLLRAGRARTMCGSTSAGGQLLRAGRQYRRRRAVAANWQGAHIVRARSMRARQWHYLREGLPMGRTMVTGWQFQNRLHIIVRCPYQTLLRAQRQQTPSMLASLNDAAAIRQQRDLAKGKRYFAMSQRLRQQHSACLLSCNVTTDAGARAVPQAVQHAPSSAMADDPASHSASASVASQAVQHVPLSAMADGSAAHSASVRSAPQAVPYVSPSAMADNSSAAHGANARGVASGCKWFWYCKCCPHILAGYHLRDGFDIFGMMERAFLPNKPKTMRQKRAAEASK</sequence>
<feature type="compositionally biased region" description="Low complexity" evidence="1">
    <location>
        <begin position="567"/>
        <end position="586"/>
    </location>
</feature>
<comment type="caution">
    <text evidence="2">The sequence shown here is derived from an EMBL/GenBank/DDBJ whole genome shotgun (WGS) entry which is preliminary data.</text>
</comment>
<evidence type="ECO:0000313" key="2">
    <source>
        <dbReference type="EMBL" id="KAK3251877.1"/>
    </source>
</evidence>
<proteinExistence type="predicted"/>
<gene>
    <name evidence="2" type="ORF">CYMTET_38799</name>
</gene>